<dbReference type="EMBL" id="DTKJ01000016">
    <property type="protein sequence ID" value="HGZ11077.1"/>
    <property type="molecule type" value="Genomic_DNA"/>
</dbReference>
<dbReference type="Pfam" id="PF21175">
    <property type="entry name" value="RecR_C"/>
    <property type="match status" value="1"/>
</dbReference>
<dbReference type="InterPro" id="IPR000093">
    <property type="entry name" value="DNA_Rcmb_RecR"/>
</dbReference>
<gene>
    <name evidence="7 9" type="primary">recR</name>
    <name evidence="9" type="ORF">ENW48_02510</name>
</gene>
<sequence length="201" mass="22199">MDKGPYPAALRRVVQVLGKWPGVGEKSATRWAMYLLRAPREEVLELARAVTDLKEKVRLCSRCFAFADQELCPICADPGRATGLLMVVADPGDLLSLEKVGWYQGRYHVLGGLLSPLEGVGPEDLKVQELLARVKEEDIKEVILALNPSLEGEATNTYLSQELKPLGVKVSRIAYGLPMGGDIKYADRETLRQALSHRVET</sequence>
<dbReference type="Gene3D" id="6.10.250.240">
    <property type="match status" value="1"/>
</dbReference>
<dbReference type="CDD" id="cd01025">
    <property type="entry name" value="TOPRIM_recR"/>
    <property type="match status" value="1"/>
</dbReference>
<keyword evidence="1 7" id="KW-0479">Metal-binding</keyword>
<feature type="domain" description="Toprim" evidence="8">
    <location>
        <begin position="83"/>
        <end position="178"/>
    </location>
</feature>
<feature type="zinc finger region" description="C4-type" evidence="7">
    <location>
        <begin position="60"/>
        <end position="75"/>
    </location>
</feature>
<organism evidence="9">
    <name type="scientific">Desulfobacca acetoxidans</name>
    <dbReference type="NCBI Taxonomy" id="60893"/>
    <lineage>
        <taxon>Bacteria</taxon>
        <taxon>Pseudomonadati</taxon>
        <taxon>Thermodesulfobacteriota</taxon>
        <taxon>Desulfobaccia</taxon>
        <taxon>Desulfobaccales</taxon>
        <taxon>Desulfobaccaceae</taxon>
        <taxon>Desulfobacca</taxon>
    </lineage>
</organism>
<dbReference type="InterPro" id="IPR006171">
    <property type="entry name" value="TOPRIM_dom"/>
</dbReference>
<dbReference type="Gene3D" id="3.40.1360.10">
    <property type="match status" value="1"/>
</dbReference>
<protein>
    <recommendedName>
        <fullName evidence="7">Recombination protein RecR</fullName>
    </recommendedName>
</protein>
<dbReference type="Pfam" id="PF13662">
    <property type="entry name" value="Toprim_4"/>
    <property type="match status" value="1"/>
</dbReference>
<keyword evidence="4 7" id="KW-0862">Zinc</keyword>
<dbReference type="Gene3D" id="1.10.8.420">
    <property type="entry name" value="RecR Domain 1"/>
    <property type="match status" value="1"/>
</dbReference>
<dbReference type="SUPFAM" id="SSF111304">
    <property type="entry name" value="Recombination protein RecR"/>
    <property type="match status" value="1"/>
</dbReference>
<reference evidence="9" key="1">
    <citation type="journal article" date="2020" name="mSystems">
        <title>Genome- and Community-Level Interaction Insights into Carbon Utilization and Element Cycling Functions of Hydrothermarchaeota in Hydrothermal Sediment.</title>
        <authorList>
            <person name="Zhou Z."/>
            <person name="Liu Y."/>
            <person name="Xu W."/>
            <person name="Pan J."/>
            <person name="Luo Z.H."/>
            <person name="Li M."/>
        </authorList>
    </citation>
    <scope>NUCLEOTIDE SEQUENCE [LARGE SCALE GENOMIC DNA]</scope>
    <source>
        <strain evidence="9">SpSt-853</strain>
    </source>
</reference>
<evidence type="ECO:0000256" key="3">
    <source>
        <dbReference type="ARBA" id="ARBA00022771"/>
    </source>
</evidence>
<dbReference type="AlphaFoldDB" id="A0A7C5EL52"/>
<comment type="caution">
    <text evidence="9">The sequence shown here is derived from an EMBL/GenBank/DDBJ whole genome shotgun (WGS) entry which is preliminary data.</text>
</comment>
<dbReference type="Gene3D" id="3.30.60.80">
    <property type="match status" value="1"/>
</dbReference>
<accession>A0A7C5EL52</accession>
<keyword evidence="3 7" id="KW-0863">Zinc-finger</keyword>
<evidence type="ECO:0000256" key="7">
    <source>
        <dbReference type="HAMAP-Rule" id="MF_00017"/>
    </source>
</evidence>
<dbReference type="Pfam" id="PF02132">
    <property type="entry name" value="RecR_ZnF"/>
    <property type="match status" value="1"/>
</dbReference>
<proteinExistence type="inferred from homology"/>
<dbReference type="Pfam" id="PF21176">
    <property type="entry name" value="RecR_HhH"/>
    <property type="match status" value="1"/>
</dbReference>
<evidence type="ECO:0000256" key="5">
    <source>
        <dbReference type="ARBA" id="ARBA00023172"/>
    </source>
</evidence>
<dbReference type="GO" id="GO:0003677">
    <property type="term" value="F:DNA binding"/>
    <property type="evidence" value="ECO:0007669"/>
    <property type="project" value="UniProtKB-UniRule"/>
</dbReference>
<comment type="function">
    <text evidence="7">May play a role in DNA repair. It seems to be involved in an RecBC-independent recombinational process of DNA repair. It may act with RecF and RecO.</text>
</comment>
<dbReference type="InterPro" id="IPR015967">
    <property type="entry name" value="Rcmb_RecR_Znf"/>
</dbReference>
<dbReference type="SMART" id="SM00493">
    <property type="entry name" value="TOPRIM"/>
    <property type="match status" value="1"/>
</dbReference>
<keyword evidence="2 7" id="KW-0227">DNA damage</keyword>
<evidence type="ECO:0000256" key="4">
    <source>
        <dbReference type="ARBA" id="ARBA00022833"/>
    </source>
</evidence>
<name>A0A7C5EL52_9BACT</name>
<dbReference type="GO" id="GO:0008270">
    <property type="term" value="F:zinc ion binding"/>
    <property type="evidence" value="ECO:0007669"/>
    <property type="project" value="UniProtKB-KW"/>
</dbReference>
<evidence type="ECO:0000256" key="2">
    <source>
        <dbReference type="ARBA" id="ARBA00022763"/>
    </source>
</evidence>
<dbReference type="NCBIfam" id="TIGR00615">
    <property type="entry name" value="recR"/>
    <property type="match status" value="1"/>
</dbReference>
<dbReference type="InterPro" id="IPR023627">
    <property type="entry name" value="Rcmb_RecR"/>
</dbReference>
<dbReference type="InterPro" id="IPR034137">
    <property type="entry name" value="TOPRIM_RecR"/>
</dbReference>
<evidence type="ECO:0000259" key="8">
    <source>
        <dbReference type="PROSITE" id="PS50880"/>
    </source>
</evidence>
<evidence type="ECO:0000256" key="1">
    <source>
        <dbReference type="ARBA" id="ARBA00022723"/>
    </source>
</evidence>
<dbReference type="PROSITE" id="PS50880">
    <property type="entry name" value="TOPRIM"/>
    <property type="match status" value="1"/>
</dbReference>
<dbReference type="HAMAP" id="MF_00017">
    <property type="entry name" value="RecR"/>
    <property type="match status" value="1"/>
</dbReference>
<dbReference type="GO" id="GO:0006310">
    <property type="term" value="P:DNA recombination"/>
    <property type="evidence" value="ECO:0007669"/>
    <property type="project" value="UniProtKB-UniRule"/>
</dbReference>
<dbReference type="GO" id="GO:0006281">
    <property type="term" value="P:DNA repair"/>
    <property type="evidence" value="ECO:0007669"/>
    <property type="project" value="UniProtKB-UniRule"/>
</dbReference>
<keyword evidence="5 7" id="KW-0233">DNA recombination</keyword>
<dbReference type="PANTHER" id="PTHR30446">
    <property type="entry name" value="RECOMBINATION PROTEIN RECR"/>
    <property type="match status" value="1"/>
</dbReference>
<evidence type="ECO:0000256" key="6">
    <source>
        <dbReference type="ARBA" id="ARBA00023204"/>
    </source>
</evidence>
<comment type="similarity">
    <text evidence="7">Belongs to the RecR family.</text>
</comment>
<keyword evidence="6 7" id="KW-0234">DNA repair</keyword>
<evidence type="ECO:0000313" key="9">
    <source>
        <dbReference type="EMBL" id="HGZ11077.1"/>
    </source>
</evidence>
<dbReference type="PANTHER" id="PTHR30446:SF0">
    <property type="entry name" value="RECOMBINATION PROTEIN RECR"/>
    <property type="match status" value="1"/>
</dbReference>